<dbReference type="EMBL" id="BGPR01000049">
    <property type="protein sequence ID" value="GBL86634.1"/>
    <property type="molecule type" value="Genomic_DNA"/>
</dbReference>
<gene>
    <name evidence="1" type="ORF">AVEN_194874_1</name>
</gene>
<comment type="caution">
    <text evidence="1">The sequence shown here is derived from an EMBL/GenBank/DDBJ whole genome shotgun (WGS) entry which is preliminary data.</text>
</comment>
<name>A0A4Y2B6E7_ARAVE</name>
<reference evidence="1 2" key="1">
    <citation type="journal article" date="2019" name="Sci. Rep.">
        <title>Orb-weaving spider Araneus ventricosus genome elucidates the spidroin gene catalogue.</title>
        <authorList>
            <person name="Kono N."/>
            <person name="Nakamura H."/>
            <person name="Ohtoshi R."/>
            <person name="Moran D.A.P."/>
            <person name="Shinohara A."/>
            <person name="Yoshida Y."/>
            <person name="Fujiwara M."/>
            <person name="Mori M."/>
            <person name="Tomita M."/>
            <person name="Arakawa K."/>
        </authorList>
    </citation>
    <scope>NUCLEOTIDE SEQUENCE [LARGE SCALE GENOMIC DNA]</scope>
</reference>
<evidence type="ECO:0000313" key="1">
    <source>
        <dbReference type="EMBL" id="GBL86634.1"/>
    </source>
</evidence>
<proteinExistence type="predicted"/>
<protein>
    <submittedName>
        <fullName evidence="1">Uncharacterized protein</fullName>
    </submittedName>
</protein>
<evidence type="ECO:0000313" key="2">
    <source>
        <dbReference type="Proteomes" id="UP000499080"/>
    </source>
</evidence>
<keyword evidence="2" id="KW-1185">Reference proteome</keyword>
<dbReference type="AlphaFoldDB" id="A0A4Y2B6E7"/>
<accession>A0A4Y2B6E7</accession>
<organism evidence="1 2">
    <name type="scientific">Araneus ventricosus</name>
    <name type="common">Orbweaver spider</name>
    <name type="synonym">Epeira ventricosa</name>
    <dbReference type="NCBI Taxonomy" id="182803"/>
    <lineage>
        <taxon>Eukaryota</taxon>
        <taxon>Metazoa</taxon>
        <taxon>Ecdysozoa</taxon>
        <taxon>Arthropoda</taxon>
        <taxon>Chelicerata</taxon>
        <taxon>Arachnida</taxon>
        <taxon>Araneae</taxon>
        <taxon>Araneomorphae</taxon>
        <taxon>Entelegynae</taxon>
        <taxon>Araneoidea</taxon>
        <taxon>Araneidae</taxon>
        <taxon>Araneus</taxon>
    </lineage>
</organism>
<sequence>MRANLGGPHSQITRTSPELAAPLQSFLTTPAGGLLTDDVKFNVHQGLIHDGSAVESCFEFGTLHHRSRDHNNNGRPLIAVGQAQPHRDFEFVILQTSRNLTFLGCESSL</sequence>
<dbReference type="Proteomes" id="UP000499080">
    <property type="component" value="Unassembled WGS sequence"/>
</dbReference>